<protein>
    <submittedName>
        <fullName evidence="2">Uncharacterized protein</fullName>
    </submittedName>
</protein>
<evidence type="ECO:0000256" key="1">
    <source>
        <dbReference type="SAM" id="MobiDB-lite"/>
    </source>
</evidence>
<dbReference type="AlphaFoldDB" id="A0A8J5HWG1"/>
<comment type="caution">
    <text evidence="2">The sequence shown here is derived from an EMBL/GenBank/DDBJ whole genome shotgun (WGS) entry which is preliminary data.</text>
</comment>
<name>A0A8J5HWG1_ZINOF</name>
<dbReference type="EMBL" id="JACMSC010000005">
    <property type="protein sequence ID" value="KAG6521256.1"/>
    <property type="molecule type" value="Genomic_DNA"/>
</dbReference>
<reference evidence="2 3" key="1">
    <citation type="submission" date="2020-08" db="EMBL/GenBank/DDBJ databases">
        <title>Plant Genome Project.</title>
        <authorList>
            <person name="Zhang R.-G."/>
        </authorList>
    </citation>
    <scope>NUCLEOTIDE SEQUENCE [LARGE SCALE GENOMIC DNA]</scope>
    <source>
        <tissue evidence="2">Rhizome</tissue>
    </source>
</reference>
<feature type="region of interest" description="Disordered" evidence="1">
    <location>
        <begin position="255"/>
        <end position="282"/>
    </location>
</feature>
<dbReference type="Proteomes" id="UP000734854">
    <property type="component" value="Unassembled WGS sequence"/>
</dbReference>
<sequence length="357" mass="39342">METPSSARRITRSNAAVASANSRELNLPFRFFLPIDFNLGTIQIKCKQDDSLYRARTRNGGERPVLLDVTNESPVVGLASGGFLPAEKSGVLAGRRTPGSGEEVLRGQVRTLLRKVEEEAEHPTFALGQLHRPSPPPPLFSVLSAIVKSPEELLAPTPANTPQIPGDGDFALIETTIASSRILSQNDHRDFQAEEMLIAQECQLNRALTFDSPEKSDLSDDISTISSSLTYECGSICLENSREDDNSSAWSIQVNVSTNSDTDDDEEDVEEGEEGNPEESLDDLCESLKKMRVEDEKPRLPEFAGKHTRFLYNSNDEIEGEEAVGEWKVVSPSVVVLKGLTVPEGTHLRFQEEDEEE</sequence>
<evidence type="ECO:0000313" key="3">
    <source>
        <dbReference type="Proteomes" id="UP000734854"/>
    </source>
</evidence>
<keyword evidence="3" id="KW-1185">Reference proteome</keyword>
<evidence type="ECO:0000313" key="2">
    <source>
        <dbReference type="EMBL" id="KAG6521256.1"/>
    </source>
</evidence>
<proteinExistence type="predicted"/>
<dbReference type="PANTHER" id="PTHR47512:SF3">
    <property type="entry name" value="CHALCONE-FLAVONONE ISOMERASE FAMILY PROTEIN"/>
    <property type="match status" value="1"/>
</dbReference>
<feature type="compositionally biased region" description="Acidic residues" evidence="1">
    <location>
        <begin position="261"/>
        <end position="282"/>
    </location>
</feature>
<dbReference type="PANTHER" id="PTHR47512">
    <property type="entry name" value="EXPRESSED PROTEIN"/>
    <property type="match status" value="1"/>
</dbReference>
<organism evidence="2 3">
    <name type="scientific">Zingiber officinale</name>
    <name type="common">Ginger</name>
    <name type="synonym">Amomum zingiber</name>
    <dbReference type="NCBI Taxonomy" id="94328"/>
    <lineage>
        <taxon>Eukaryota</taxon>
        <taxon>Viridiplantae</taxon>
        <taxon>Streptophyta</taxon>
        <taxon>Embryophyta</taxon>
        <taxon>Tracheophyta</taxon>
        <taxon>Spermatophyta</taxon>
        <taxon>Magnoliopsida</taxon>
        <taxon>Liliopsida</taxon>
        <taxon>Zingiberales</taxon>
        <taxon>Zingiberaceae</taxon>
        <taxon>Zingiber</taxon>
    </lineage>
</organism>
<accession>A0A8J5HWG1</accession>
<gene>
    <name evidence="2" type="ORF">ZIOFF_018367</name>
</gene>